<evidence type="ECO:0000313" key="8">
    <source>
        <dbReference type="RefSeq" id="XP_028347752.1"/>
    </source>
</evidence>
<dbReference type="KEGG" id="pcad:102979808"/>
<keyword evidence="3" id="KW-0202">Cytokine</keyword>
<comment type="similarity">
    <text evidence="2">Belongs to the intercrine alpha (chemokine CxC) family.</text>
</comment>
<dbReference type="InterPro" id="IPR039809">
    <property type="entry name" value="Chemokine_b/g/d"/>
</dbReference>
<dbReference type="GO" id="GO:0005615">
    <property type="term" value="C:extracellular space"/>
    <property type="evidence" value="ECO:0007669"/>
    <property type="project" value="UniProtKB-KW"/>
</dbReference>
<dbReference type="GO" id="GO:0008009">
    <property type="term" value="F:chemokine activity"/>
    <property type="evidence" value="ECO:0007669"/>
    <property type="project" value="InterPro"/>
</dbReference>
<dbReference type="PRINTS" id="PR00437">
    <property type="entry name" value="SMALLCYTKCXC"/>
</dbReference>
<evidence type="ECO:0000256" key="5">
    <source>
        <dbReference type="ARBA" id="ARBA00023157"/>
    </source>
</evidence>
<protein>
    <submittedName>
        <fullName evidence="8">C-X-C motif chemokine 13 isoform X1</fullName>
    </submittedName>
</protein>
<dbReference type="FunFam" id="2.40.50.40:FF:000004">
    <property type="entry name" value="C-X-C motif chemokine"/>
    <property type="match status" value="1"/>
</dbReference>
<reference evidence="8" key="1">
    <citation type="submission" date="2025-08" db="UniProtKB">
        <authorList>
            <consortium name="RefSeq"/>
        </authorList>
    </citation>
    <scope>IDENTIFICATION</scope>
    <source>
        <tissue evidence="8">Muscle</tissue>
    </source>
</reference>
<feature type="domain" description="Chemokine interleukin-8-like" evidence="6">
    <location>
        <begin position="67"/>
        <end position="128"/>
    </location>
</feature>
<dbReference type="GeneID" id="102979808"/>
<comment type="subcellular location">
    <subcellularLocation>
        <location evidence="1">Secreted</location>
    </subcellularLocation>
</comment>
<dbReference type="InParanoid" id="A0A455BG75"/>
<dbReference type="AlphaFoldDB" id="A0A455BG75"/>
<dbReference type="Proteomes" id="UP000248484">
    <property type="component" value="Chromosome 7"/>
</dbReference>
<evidence type="ECO:0000256" key="2">
    <source>
        <dbReference type="ARBA" id="ARBA00010665"/>
    </source>
</evidence>
<dbReference type="CTD" id="10563"/>
<evidence type="ECO:0000256" key="3">
    <source>
        <dbReference type="ARBA" id="ARBA00022514"/>
    </source>
</evidence>
<dbReference type="GO" id="GO:0030593">
    <property type="term" value="P:neutrophil chemotaxis"/>
    <property type="evidence" value="ECO:0007669"/>
    <property type="project" value="UniProtKB-ARBA"/>
</dbReference>
<dbReference type="InterPro" id="IPR001089">
    <property type="entry name" value="Chemokine_CXC"/>
</dbReference>
<dbReference type="InterPro" id="IPR036048">
    <property type="entry name" value="Interleukin_8-like_sf"/>
</dbReference>
<sequence>MILWSPPVAGSPWSFKISDGHSRERERKRSISHIPPRNSVTRVQSPFFQFSEGGASTLGVLETYNTNLKCKCIRETFNFVPILLIGKLQILPPGNGCPNTEIIAWMKNKSVICLNPGAKWTQKLMRVSRKSAFSTSPAPVFKKTIA</sequence>
<dbReference type="PANTHER" id="PTHR12015:SF204">
    <property type="entry name" value="C-X-C MOTIF CHEMOKINE 13"/>
    <property type="match status" value="1"/>
</dbReference>
<dbReference type="GO" id="GO:0006955">
    <property type="term" value="P:immune response"/>
    <property type="evidence" value="ECO:0007669"/>
    <property type="project" value="InterPro"/>
</dbReference>
<evidence type="ECO:0000313" key="7">
    <source>
        <dbReference type="Proteomes" id="UP000248484"/>
    </source>
</evidence>
<organism evidence="7 8">
    <name type="scientific">Physeter macrocephalus</name>
    <name type="common">Sperm whale</name>
    <name type="synonym">Physeter catodon</name>
    <dbReference type="NCBI Taxonomy" id="9755"/>
    <lineage>
        <taxon>Eukaryota</taxon>
        <taxon>Metazoa</taxon>
        <taxon>Chordata</taxon>
        <taxon>Craniata</taxon>
        <taxon>Vertebrata</taxon>
        <taxon>Euteleostomi</taxon>
        <taxon>Mammalia</taxon>
        <taxon>Eutheria</taxon>
        <taxon>Laurasiatheria</taxon>
        <taxon>Artiodactyla</taxon>
        <taxon>Whippomorpha</taxon>
        <taxon>Cetacea</taxon>
        <taxon>Odontoceti</taxon>
        <taxon>Physeteridae</taxon>
        <taxon>Physeter</taxon>
    </lineage>
</organism>
<keyword evidence="7" id="KW-1185">Reference proteome</keyword>
<dbReference type="SMART" id="SM00199">
    <property type="entry name" value="SCY"/>
    <property type="match status" value="1"/>
</dbReference>
<dbReference type="Pfam" id="PF00048">
    <property type="entry name" value="IL8"/>
    <property type="match status" value="1"/>
</dbReference>
<dbReference type="OrthoDB" id="9937393at2759"/>
<dbReference type="Gene3D" id="2.40.50.40">
    <property type="match status" value="1"/>
</dbReference>
<dbReference type="GO" id="GO:0006952">
    <property type="term" value="P:defense response"/>
    <property type="evidence" value="ECO:0007669"/>
    <property type="project" value="InterPro"/>
</dbReference>
<dbReference type="InterPro" id="IPR001811">
    <property type="entry name" value="Chemokine_IL8-like_dom"/>
</dbReference>
<name>A0A455BG75_PHYMC</name>
<dbReference type="InterPro" id="IPR033899">
    <property type="entry name" value="CXC_Chemokine_domain"/>
</dbReference>
<dbReference type="CDD" id="cd00273">
    <property type="entry name" value="Chemokine_CXC"/>
    <property type="match status" value="1"/>
</dbReference>
<dbReference type="SUPFAM" id="SSF54117">
    <property type="entry name" value="Interleukin 8-like chemokines"/>
    <property type="match status" value="1"/>
</dbReference>
<evidence type="ECO:0000259" key="6">
    <source>
        <dbReference type="SMART" id="SM00199"/>
    </source>
</evidence>
<gene>
    <name evidence="8" type="primary">CXCL13</name>
</gene>
<dbReference type="GO" id="GO:0042119">
    <property type="term" value="P:neutrophil activation"/>
    <property type="evidence" value="ECO:0007669"/>
    <property type="project" value="UniProtKB-ARBA"/>
</dbReference>
<evidence type="ECO:0000256" key="4">
    <source>
        <dbReference type="ARBA" id="ARBA00022525"/>
    </source>
</evidence>
<keyword evidence="5" id="KW-1015">Disulfide bond</keyword>
<proteinExistence type="inferred from homology"/>
<dbReference type="RefSeq" id="XP_028347752.1">
    <property type="nucleotide sequence ID" value="XM_028491951.2"/>
</dbReference>
<keyword evidence="4" id="KW-0964">Secreted</keyword>
<evidence type="ECO:0000256" key="1">
    <source>
        <dbReference type="ARBA" id="ARBA00004613"/>
    </source>
</evidence>
<dbReference type="PANTHER" id="PTHR12015">
    <property type="entry name" value="SMALL INDUCIBLE CYTOKINE A"/>
    <property type="match status" value="1"/>
</dbReference>
<accession>A0A455BG75</accession>
<dbReference type="FunCoup" id="A0A455BG75">
    <property type="interactions" value="120"/>
</dbReference>